<evidence type="ECO:0000313" key="2">
    <source>
        <dbReference type="Proteomes" id="UP001295444"/>
    </source>
</evidence>
<protein>
    <submittedName>
        <fullName evidence="1">Uncharacterized protein</fullName>
    </submittedName>
</protein>
<keyword evidence="2" id="KW-1185">Reference proteome</keyword>
<feature type="non-terminal residue" evidence="1">
    <location>
        <position position="1"/>
    </location>
</feature>
<evidence type="ECO:0000313" key="1">
    <source>
        <dbReference type="EMBL" id="CAH2283850.1"/>
    </source>
</evidence>
<proteinExistence type="predicted"/>
<organism evidence="1 2">
    <name type="scientific">Pelobates cultripes</name>
    <name type="common">Western spadefoot toad</name>
    <dbReference type="NCBI Taxonomy" id="61616"/>
    <lineage>
        <taxon>Eukaryota</taxon>
        <taxon>Metazoa</taxon>
        <taxon>Chordata</taxon>
        <taxon>Craniata</taxon>
        <taxon>Vertebrata</taxon>
        <taxon>Euteleostomi</taxon>
        <taxon>Amphibia</taxon>
        <taxon>Batrachia</taxon>
        <taxon>Anura</taxon>
        <taxon>Pelobatoidea</taxon>
        <taxon>Pelobatidae</taxon>
        <taxon>Pelobates</taxon>
    </lineage>
</organism>
<name>A0AAD1RZQ7_PELCU</name>
<sequence length="59" mass="6865">SDVHRRGLCLHGLHGDWEQYASTTPRRTVVGTVGRARKCVRAQIRKPQWSRWMAGERHL</sequence>
<dbReference type="EMBL" id="OW240915">
    <property type="protein sequence ID" value="CAH2283850.1"/>
    <property type="molecule type" value="Genomic_DNA"/>
</dbReference>
<feature type="non-terminal residue" evidence="1">
    <location>
        <position position="59"/>
    </location>
</feature>
<dbReference type="AlphaFoldDB" id="A0AAD1RZQ7"/>
<gene>
    <name evidence="1" type="ORF">PECUL_23A025918</name>
</gene>
<accession>A0AAD1RZQ7</accession>
<reference evidence="1" key="1">
    <citation type="submission" date="2022-03" db="EMBL/GenBank/DDBJ databases">
        <authorList>
            <person name="Alioto T."/>
            <person name="Alioto T."/>
            <person name="Gomez Garrido J."/>
        </authorList>
    </citation>
    <scope>NUCLEOTIDE SEQUENCE</scope>
</reference>
<dbReference type="Proteomes" id="UP001295444">
    <property type="component" value="Chromosome 04"/>
</dbReference>